<dbReference type="Gene3D" id="1.10.150.50">
    <property type="entry name" value="Transcription Factor, Ets-1"/>
    <property type="match status" value="1"/>
</dbReference>
<dbReference type="OrthoDB" id="68016at2759"/>
<dbReference type="PROSITE" id="PS50105">
    <property type="entry name" value="SAM_DOMAIN"/>
    <property type="match status" value="1"/>
</dbReference>
<evidence type="ECO:0000259" key="2">
    <source>
        <dbReference type="PROSITE" id="PS50105"/>
    </source>
</evidence>
<organism evidence="3 4">
    <name type="scientific">Pythium oligandrum</name>
    <name type="common">Mycoparasitic fungus</name>
    <dbReference type="NCBI Taxonomy" id="41045"/>
    <lineage>
        <taxon>Eukaryota</taxon>
        <taxon>Sar</taxon>
        <taxon>Stramenopiles</taxon>
        <taxon>Oomycota</taxon>
        <taxon>Peronosporomycetes</taxon>
        <taxon>Pythiales</taxon>
        <taxon>Pythiaceae</taxon>
        <taxon>Pythium</taxon>
    </lineage>
</organism>
<name>A0A8K1CRR4_PYTOL</name>
<protein>
    <recommendedName>
        <fullName evidence="2">SAM domain-containing protein</fullName>
    </recommendedName>
</protein>
<feature type="region of interest" description="Disordered" evidence="1">
    <location>
        <begin position="137"/>
        <end position="163"/>
    </location>
</feature>
<dbReference type="CDD" id="cd09487">
    <property type="entry name" value="SAM_superfamily"/>
    <property type="match status" value="1"/>
</dbReference>
<evidence type="ECO:0000313" key="4">
    <source>
        <dbReference type="Proteomes" id="UP000794436"/>
    </source>
</evidence>
<dbReference type="EMBL" id="SPLM01000004">
    <property type="protein sequence ID" value="TMW67466.1"/>
    <property type="molecule type" value="Genomic_DNA"/>
</dbReference>
<dbReference type="InterPro" id="IPR013761">
    <property type="entry name" value="SAM/pointed_sf"/>
</dbReference>
<reference evidence="3" key="1">
    <citation type="submission" date="2019-03" db="EMBL/GenBank/DDBJ databases">
        <title>Long read genome sequence of the mycoparasitic Pythium oligandrum ATCC 38472 isolated from sugarbeet rhizosphere.</title>
        <authorList>
            <person name="Gaulin E."/>
        </authorList>
    </citation>
    <scope>NUCLEOTIDE SEQUENCE</scope>
    <source>
        <strain evidence="3">ATCC 38472_TT</strain>
    </source>
</reference>
<feature type="domain" description="SAM" evidence="2">
    <location>
        <begin position="226"/>
        <end position="293"/>
    </location>
</feature>
<dbReference type="InterPro" id="IPR001660">
    <property type="entry name" value="SAM"/>
</dbReference>
<sequence length="307" mass="34326">MSHGRAHSAIDCFAVAMDTTRFTSMPTMGESNSGIAALLMSLNPKEMACDVVTTVTTWTSAAVTQCFSRMRRVQFDEEHQRSLLSCHTTDEGEFQYPDEAAMLELRRRVQKVDLHGPKRSSFAQDLEATYNRHKAMQMEQSRLPSRGRAKVAPRRDPEVSNQVPELSTVSIDLMLEPQQEPGQDKLDDLRRLSVDELLAMPASPEKTGGQDEQPEILSEDALALRQWLSGIDAARSDEYATYARQFEQQGFQTLEDLGQLDENDVEHAMSEIGIAKFAHRARIRKAILRLHGDVAPIVAGNNGDVQL</sequence>
<evidence type="ECO:0000313" key="3">
    <source>
        <dbReference type="EMBL" id="TMW67466.1"/>
    </source>
</evidence>
<dbReference type="Pfam" id="PF00536">
    <property type="entry name" value="SAM_1"/>
    <property type="match status" value="1"/>
</dbReference>
<proteinExistence type="predicted"/>
<gene>
    <name evidence="3" type="ORF">Poli38472_011086</name>
</gene>
<dbReference type="AlphaFoldDB" id="A0A8K1CRR4"/>
<keyword evidence="4" id="KW-1185">Reference proteome</keyword>
<dbReference type="Proteomes" id="UP000794436">
    <property type="component" value="Unassembled WGS sequence"/>
</dbReference>
<accession>A0A8K1CRR4</accession>
<evidence type="ECO:0000256" key="1">
    <source>
        <dbReference type="SAM" id="MobiDB-lite"/>
    </source>
</evidence>
<dbReference type="SUPFAM" id="SSF47769">
    <property type="entry name" value="SAM/Pointed domain"/>
    <property type="match status" value="1"/>
</dbReference>
<comment type="caution">
    <text evidence="3">The sequence shown here is derived from an EMBL/GenBank/DDBJ whole genome shotgun (WGS) entry which is preliminary data.</text>
</comment>